<keyword evidence="2" id="KW-0560">Oxidoreductase</keyword>
<reference evidence="4 5" key="1">
    <citation type="submission" date="2013-12" db="EMBL/GenBank/DDBJ databases">
        <authorList>
            <consortium name="DOE Joint Genome Institute"/>
            <person name="Smidt H."/>
            <person name="Huntemann M."/>
            <person name="Han J."/>
            <person name="Chen A."/>
            <person name="Kyrpides N."/>
            <person name="Mavromatis K."/>
            <person name="Markowitz V."/>
            <person name="Palaniappan K."/>
            <person name="Ivanova N."/>
            <person name="Schaumberg A."/>
            <person name="Pati A."/>
            <person name="Liolios K."/>
            <person name="Nordberg H.P."/>
            <person name="Cantor M.N."/>
            <person name="Hua S.X."/>
            <person name="Woyke T."/>
        </authorList>
    </citation>
    <scope>NUCLEOTIDE SEQUENCE [LARGE SCALE GENOMIC DNA]</scope>
    <source>
        <strain evidence="5">DSM 15288</strain>
    </source>
</reference>
<dbReference type="Gene3D" id="3.30.365.10">
    <property type="entry name" value="Aldehyde oxidase/xanthine dehydrogenase, molybdopterin binding domain"/>
    <property type="match status" value="4"/>
</dbReference>
<sequence>MFYIIGKSVFRKEALDKVTGAAKYTGDFNITGLLYACIVASPYAHAEIKQIQTSEAWKVPGVHAIVSGKQCPILTGSPILDRPPIALDKVRYHGEPVALIVADSEQSTRKAAALIKVEYIPLDVVNSPNAAIKSNAPLIHENLKHYKLLEEAYPEPGTNIANRTKIRKGDLKKGWAKSQIIIESNISFPQSDHVAMETRCSIAQIKPDGEIIIYTSTQTPFSVKKLISLYFNIEPQKVTVKTPLVGGAFGGKTSVQLEILAYIASKSVGGKAVKMLNSREEDMITSPVHIGLDAKVKLGCTTEGKIAAAEITHLFDGGAYSDRGAIISKAAAVDCTGPYNIDNLWCDSLCLYTNHPNAVAFRGFGHLELTFAIERAMDILADQLNMDPIELRLKNAIIPGNTTPTQTLLNSSNIGNLPACLKRLRELIHWDEGRRIQIGNNKVRAKGVSCIWKNSNTPINAGAGAILTFNHDGSINIHTGAIEIGQGTKTVLAQILAERMKMDISKIHVDMEVDTKIDPDHWKTAASRTIYLVGGAVLEAAEDAMHQLKTTASRVLNISTQDLDVSESRVFWRQNPRVGLGFESIGSQVIGRGRFVMKGLTGLDPETGRGNPGPDWAVGAQGVEVELDLKEYTYKILKAVSVIDAGKVLNPEAAKGQITGGMNLGLSFSSREYFIFNDNGIIQNPQLRTYKILHFGENPEYIVDFIETPQMDAPYGARGIGEHGVIGMPAALANSLSAAVQVPLNFMPLLPEFIWKTTRGVKK</sequence>
<dbReference type="InterPro" id="IPR016208">
    <property type="entry name" value="Ald_Oxase/xanthine_DH-like"/>
</dbReference>
<dbReference type="HOGENOM" id="CLU_001681_2_1_9"/>
<dbReference type="eggNOG" id="COG1529">
    <property type="taxonomic scope" value="Bacteria"/>
</dbReference>
<dbReference type="KEGG" id="dmt:DESME_11635"/>
<dbReference type="EMBL" id="CP007032">
    <property type="protein sequence ID" value="AHF07589.1"/>
    <property type="molecule type" value="Genomic_DNA"/>
</dbReference>
<dbReference type="SUPFAM" id="SSF56003">
    <property type="entry name" value="Molybdenum cofactor-binding domain"/>
    <property type="match status" value="1"/>
</dbReference>
<gene>
    <name evidence="4" type="ORF">DESME_11635</name>
</gene>
<proteinExistence type="predicted"/>
<dbReference type="InterPro" id="IPR008274">
    <property type="entry name" value="AldOxase/xan_DH_MoCoBD1"/>
</dbReference>
<dbReference type="GO" id="GO:0016491">
    <property type="term" value="F:oxidoreductase activity"/>
    <property type="evidence" value="ECO:0007669"/>
    <property type="project" value="UniProtKB-KW"/>
</dbReference>
<evidence type="ECO:0000256" key="1">
    <source>
        <dbReference type="ARBA" id="ARBA00022505"/>
    </source>
</evidence>
<dbReference type="Pfam" id="PF20256">
    <property type="entry name" value="MoCoBD_2"/>
    <property type="match status" value="1"/>
</dbReference>
<evidence type="ECO:0000256" key="2">
    <source>
        <dbReference type="ARBA" id="ARBA00023002"/>
    </source>
</evidence>
<dbReference type="RefSeq" id="WP_006718119.1">
    <property type="nucleotide sequence ID" value="NZ_CP007032.1"/>
</dbReference>
<dbReference type="InterPro" id="IPR036856">
    <property type="entry name" value="Ald_Oxase/Xan_DH_a/b_sf"/>
</dbReference>
<feature type="domain" description="Aldehyde oxidase/xanthine dehydrogenase a/b hammerhead" evidence="3">
    <location>
        <begin position="19"/>
        <end position="123"/>
    </location>
</feature>
<evidence type="ECO:0000313" key="4">
    <source>
        <dbReference type="EMBL" id="AHF07589.1"/>
    </source>
</evidence>
<protein>
    <submittedName>
        <fullName evidence="4">Aldehyde oxidase</fullName>
    </submittedName>
</protein>
<dbReference type="AlphaFoldDB" id="W0EEF3"/>
<keyword evidence="1" id="KW-0500">Molybdenum</keyword>
<dbReference type="Pfam" id="PF01315">
    <property type="entry name" value="Ald_Xan_dh_C"/>
    <property type="match status" value="1"/>
</dbReference>
<keyword evidence="5" id="KW-1185">Reference proteome</keyword>
<dbReference type="InterPro" id="IPR037165">
    <property type="entry name" value="AldOxase/xan_DH_Mopterin-bd_sf"/>
</dbReference>
<dbReference type="InterPro" id="IPR000674">
    <property type="entry name" value="Ald_Oxase/Xan_DH_a/b"/>
</dbReference>
<name>W0EEF3_9FIRM</name>
<dbReference type="Pfam" id="PF02738">
    <property type="entry name" value="MoCoBD_1"/>
    <property type="match status" value="1"/>
</dbReference>
<evidence type="ECO:0000259" key="3">
    <source>
        <dbReference type="SMART" id="SM01008"/>
    </source>
</evidence>
<accession>W0EEF3</accession>
<dbReference type="OrthoDB" id="9759099at2"/>
<dbReference type="SUPFAM" id="SSF54665">
    <property type="entry name" value="CO dehydrogenase molybdoprotein N-domain-like"/>
    <property type="match status" value="1"/>
</dbReference>
<evidence type="ECO:0000313" key="5">
    <source>
        <dbReference type="Proteomes" id="UP000010847"/>
    </source>
</evidence>
<dbReference type="PANTHER" id="PTHR11908:SF132">
    <property type="entry name" value="ALDEHYDE OXIDASE 1-RELATED"/>
    <property type="match status" value="1"/>
</dbReference>
<dbReference type="SMART" id="SM01008">
    <property type="entry name" value="Ald_Xan_dh_C"/>
    <property type="match status" value="1"/>
</dbReference>
<dbReference type="Gene3D" id="3.90.1170.50">
    <property type="entry name" value="Aldehyde oxidase/xanthine dehydrogenase, a/b hammerhead"/>
    <property type="match status" value="1"/>
</dbReference>
<dbReference type="STRING" id="871968.DESME_11635"/>
<dbReference type="PANTHER" id="PTHR11908">
    <property type="entry name" value="XANTHINE DEHYDROGENASE"/>
    <property type="match status" value="1"/>
</dbReference>
<dbReference type="InterPro" id="IPR046867">
    <property type="entry name" value="AldOxase/xan_DH_MoCoBD2"/>
</dbReference>
<dbReference type="GO" id="GO:0005506">
    <property type="term" value="F:iron ion binding"/>
    <property type="evidence" value="ECO:0007669"/>
    <property type="project" value="InterPro"/>
</dbReference>
<organism evidence="4 5">
    <name type="scientific">Desulfitobacterium metallireducens DSM 15288</name>
    <dbReference type="NCBI Taxonomy" id="871968"/>
    <lineage>
        <taxon>Bacteria</taxon>
        <taxon>Bacillati</taxon>
        <taxon>Bacillota</taxon>
        <taxon>Clostridia</taxon>
        <taxon>Eubacteriales</taxon>
        <taxon>Desulfitobacteriaceae</taxon>
        <taxon>Desulfitobacterium</taxon>
    </lineage>
</organism>
<dbReference type="Proteomes" id="UP000010847">
    <property type="component" value="Chromosome"/>
</dbReference>